<gene>
    <name evidence="2" type="ORF">ACJDUH_13855</name>
</gene>
<dbReference type="EMBL" id="JBJHZY010000003">
    <property type="protein sequence ID" value="MFL0269175.1"/>
    <property type="molecule type" value="Genomic_DNA"/>
</dbReference>
<evidence type="ECO:0000313" key="3">
    <source>
        <dbReference type="Proteomes" id="UP001623661"/>
    </source>
</evidence>
<feature type="chain" id="PRO_5046520794" description="Secreted protein" evidence="1">
    <location>
        <begin position="25"/>
        <end position="207"/>
    </location>
</feature>
<organism evidence="2 3">
    <name type="scientific">Candidatus Clostridium radicumherbarum</name>
    <dbReference type="NCBI Taxonomy" id="3381662"/>
    <lineage>
        <taxon>Bacteria</taxon>
        <taxon>Bacillati</taxon>
        <taxon>Bacillota</taxon>
        <taxon>Clostridia</taxon>
        <taxon>Eubacteriales</taxon>
        <taxon>Clostridiaceae</taxon>
        <taxon>Clostridium</taxon>
    </lineage>
</organism>
<keyword evidence="1" id="KW-0732">Signal</keyword>
<evidence type="ECO:0000313" key="2">
    <source>
        <dbReference type="EMBL" id="MFL0269175.1"/>
    </source>
</evidence>
<dbReference type="Proteomes" id="UP001623661">
    <property type="component" value="Unassembled WGS sequence"/>
</dbReference>
<evidence type="ECO:0000256" key="1">
    <source>
        <dbReference type="SAM" id="SignalP"/>
    </source>
</evidence>
<proteinExistence type="predicted"/>
<dbReference type="RefSeq" id="WP_406765805.1">
    <property type="nucleotide sequence ID" value="NZ_JBJHZY010000003.1"/>
</dbReference>
<accession>A0ABW8TTZ1</accession>
<reference evidence="2 3" key="1">
    <citation type="submission" date="2024-11" db="EMBL/GenBank/DDBJ databases">
        <authorList>
            <person name="Heng Y.C."/>
            <person name="Lim A.C.H."/>
            <person name="Lee J.K.Y."/>
            <person name="Kittelmann S."/>
        </authorList>
    </citation>
    <scope>NUCLEOTIDE SEQUENCE [LARGE SCALE GENOMIC DNA]</scope>
    <source>
        <strain evidence="2 3">WILCCON 0202</strain>
    </source>
</reference>
<sequence>MNKFTKFLLKILIPLLIFSSIGVAAYVKLATNNTNEKPVTNNANEKSTASVDPNLTKYVQSTIKDFISKFKECTWNSSSKMDHIITLYDLDYNINGYIFDITTNGTESGFVEIDCSTDNNIISSFSFAGKHSLNSMLTAYKKQHVKSTYPELNKIIYLGSYNYLINNYNSKTNKYYSLSSQSEIKETYTTLKNDYIRNVKRKMNSNP</sequence>
<comment type="caution">
    <text evidence="2">The sequence shown here is derived from an EMBL/GenBank/DDBJ whole genome shotgun (WGS) entry which is preliminary data.</text>
</comment>
<protein>
    <recommendedName>
        <fullName evidence="4">Secreted protein</fullName>
    </recommendedName>
</protein>
<name>A0ABW8TTZ1_9CLOT</name>
<feature type="signal peptide" evidence="1">
    <location>
        <begin position="1"/>
        <end position="24"/>
    </location>
</feature>
<evidence type="ECO:0008006" key="4">
    <source>
        <dbReference type="Google" id="ProtNLM"/>
    </source>
</evidence>
<keyword evidence="3" id="KW-1185">Reference proteome</keyword>